<evidence type="ECO:0000256" key="1">
    <source>
        <dbReference type="ARBA" id="ARBA00004123"/>
    </source>
</evidence>
<evidence type="ECO:0000256" key="5">
    <source>
        <dbReference type="ARBA" id="ARBA00023242"/>
    </source>
</evidence>
<evidence type="ECO:0000313" key="9">
    <source>
        <dbReference type="EnsemblPlants" id="HORVU.MOREX.r3.3HG0312370.1"/>
    </source>
</evidence>
<keyword evidence="6" id="KW-0175">Coiled coil</keyword>
<dbReference type="PANTHER" id="PTHR31945:SF26">
    <property type="entry name" value="TRANSCRIPTION FACTOR BHLH35"/>
    <property type="match status" value="1"/>
</dbReference>
<reference evidence="9" key="2">
    <citation type="submission" date="2020-10" db="EMBL/GenBank/DDBJ databases">
        <authorList>
            <person name="Scholz U."/>
            <person name="Mascher M."/>
            <person name="Fiebig A."/>
        </authorList>
    </citation>
    <scope>NUCLEOTIDE SEQUENCE [LARGE SCALE GENOMIC DNA]</scope>
    <source>
        <strain evidence="9">cv. Morex</strain>
    </source>
</reference>
<comment type="similarity">
    <text evidence="2">Belongs to the bHLH protein family.</text>
</comment>
<reference evidence="9" key="3">
    <citation type="submission" date="2022-01" db="UniProtKB">
        <authorList>
            <consortium name="EnsemblPlants"/>
        </authorList>
    </citation>
    <scope>IDENTIFICATION</scope>
    <source>
        <strain evidence="9">subsp. vulgare</strain>
    </source>
</reference>
<dbReference type="PROSITE" id="PS50888">
    <property type="entry name" value="BHLH"/>
    <property type="match status" value="1"/>
</dbReference>
<dbReference type="InterPro" id="IPR011598">
    <property type="entry name" value="bHLH_dom"/>
</dbReference>
<proteinExistence type="inferred from homology"/>
<feature type="region of interest" description="Disordered" evidence="7">
    <location>
        <begin position="173"/>
        <end position="192"/>
    </location>
</feature>
<organism evidence="9 10">
    <name type="scientific">Hordeum vulgare subsp. vulgare</name>
    <name type="common">Domesticated barley</name>
    <dbReference type="NCBI Taxonomy" id="112509"/>
    <lineage>
        <taxon>Eukaryota</taxon>
        <taxon>Viridiplantae</taxon>
        <taxon>Streptophyta</taxon>
        <taxon>Embryophyta</taxon>
        <taxon>Tracheophyta</taxon>
        <taxon>Spermatophyta</taxon>
        <taxon>Magnoliopsida</taxon>
        <taxon>Liliopsida</taxon>
        <taxon>Poales</taxon>
        <taxon>Poaceae</taxon>
        <taxon>BOP clade</taxon>
        <taxon>Pooideae</taxon>
        <taxon>Triticodae</taxon>
        <taxon>Triticeae</taxon>
        <taxon>Hordeinae</taxon>
        <taxon>Hordeum</taxon>
    </lineage>
</organism>
<name>A0A8I6XTZ0_HORVV</name>
<dbReference type="GO" id="GO:0043565">
    <property type="term" value="F:sequence-specific DNA binding"/>
    <property type="evidence" value="ECO:0000318"/>
    <property type="project" value="GO_Central"/>
</dbReference>
<dbReference type="InterPro" id="IPR036638">
    <property type="entry name" value="HLH_DNA-bd_sf"/>
</dbReference>
<dbReference type="EnsemblPlants" id="HORVU.MOREX.r3.3HG0312370.1">
    <property type="protein sequence ID" value="HORVU.MOREX.r3.3HG0312370.1"/>
    <property type="gene ID" value="HORVU.MOREX.r3.3HG0312370"/>
</dbReference>
<dbReference type="Pfam" id="PF00010">
    <property type="entry name" value="HLH"/>
    <property type="match status" value="1"/>
</dbReference>
<dbReference type="Proteomes" id="UP000011116">
    <property type="component" value="Chromosome 3H"/>
</dbReference>
<dbReference type="GO" id="GO:0003700">
    <property type="term" value="F:DNA-binding transcription factor activity"/>
    <property type="evidence" value="ECO:0000318"/>
    <property type="project" value="GO_Central"/>
</dbReference>
<evidence type="ECO:0000256" key="6">
    <source>
        <dbReference type="SAM" id="Coils"/>
    </source>
</evidence>
<dbReference type="GO" id="GO:0005634">
    <property type="term" value="C:nucleus"/>
    <property type="evidence" value="ECO:0000318"/>
    <property type="project" value="GO_Central"/>
</dbReference>
<gene>
    <name evidence="9" type="primary">LOC123440741</name>
</gene>
<dbReference type="SMR" id="A0A8I6XTZ0"/>
<feature type="domain" description="BHLH" evidence="8">
    <location>
        <begin position="87"/>
        <end position="136"/>
    </location>
</feature>
<accession>A0A8I6XTZ0</accession>
<dbReference type="Gene3D" id="4.10.280.10">
    <property type="entry name" value="Helix-loop-helix DNA-binding domain"/>
    <property type="match status" value="1"/>
</dbReference>
<evidence type="ECO:0000256" key="3">
    <source>
        <dbReference type="ARBA" id="ARBA00023015"/>
    </source>
</evidence>
<reference evidence="10" key="1">
    <citation type="journal article" date="2012" name="Nature">
        <title>A physical, genetic and functional sequence assembly of the barley genome.</title>
        <authorList>
            <consortium name="The International Barley Genome Sequencing Consortium"/>
            <person name="Mayer K.F."/>
            <person name="Waugh R."/>
            <person name="Brown J.W."/>
            <person name="Schulman A."/>
            <person name="Langridge P."/>
            <person name="Platzer M."/>
            <person name="Fincher G.B."/>
            <person name="Muehlbauer G.J."/>
            <person name="Sato K."/>
            <person name="Close T.J."/>
            <person name="Wise R.P."/>
            <person name="Stein N."/>
        </authorList>
    </citation>
    <scope>NUCLEOTIDE SEQUENCE [LARGE SCALE GENOMIC DNA]</scope>
    <source>
        <strain evidence="10">cv. Morex</strain>
    </source>
</reference>
<evidence type="ECO:0000313" key="10">
    <source>
        <dbReference type="Proteomes" id="UP000011116"/>
    </source>
</evidence>
<dbReference type="Pfam" id="PF22754">
    <property type="entry name" value="bHLH-TF_ACT-like_plant"/>
    <property type="match status" value="1"/>
</dbReference>
<dbReference type="InterPro" id="IPR054502">
    <property type="entry name" value="bHLH-TF_ACT-like_plant"/>
</dbReference>
<evidence type="ECO:0000256" key="4">
    <source>
        <dbReference type="ARBA" id="ARBA00023163"/>
    </source>
</evidence>
<protein>
    <recommendedName>
        <fullName evidence="8">BHLH domain-containing protein</fullName>
    </recommendedName>
</protein>
<sequence length="301" mass="32962">MDDGSTYSCRFFAKKKKNKKDTAAGMDFWVCLDKQERRRYELTGQRMKRAEDESTDLDCSMQMSDGYNDYWSSPDTGYWSSPVVSAAVPASSMNNVVVGGRNLNSKLYALRSVVPNITKMDKISILKDAIEYIQKLREQERRMLAEISLLESAPEVHGHGDLLTSTVQPVVPNAGHAMPPVKKTRSPMSLPSAVTPASAMAAASPPVEAIEVRVTGAGDKLLVVSVAWRHRKGAMGKVCCALEGLRLAVFSANIMVASGTVTYTALVQRQEIHKSEMKELIETAIAQVDVAGSTLSTMSYY</sequence>
<dbReference type="SUPFAM" id="SSF47459">
    <property type="entry name" value="HLH, helix-loop-helix DNA-binding domain"/>
    <property type="match status" value="1"/>
</dbReference>
<keyword evidence="3" id="KW-0805">Transcription regulation</keyword>
<evidence type="ECO:0000256" key="2">
    <source>
        <dbReference type="ARBA" id="ARBA00005510"/>
    </source>
</evidence>
<dbReference type="PANTHER" id="PTHR31945">
    <property type="entry name" value="TRANSCRIPTION FACTOR SCREAM2-RELATED"/>
    <property type="match status" value="1"/>
</dbReference>
<evidence type="ECO:0000256" key="7">
    <source>
        <dbReference type="SAM" id="MobiDB-lite"/>
    </source>
</evidence>
<dbReference type="Gramene" id="HORVU.MOREX.r3.3HG0312370.1">
    <property type="protein sequence ID" value="HORVU.MOREX.r3.3HG0312370.1"/>
    <property type="gene ID" value="HORVU.MOREX.r3.3HG0312370"/>
</dbReference>
<keyword evidence="4" id="KW-0804">Transcription</keyword>
<dbReference type="AlphaFoldDB" id="A0A8I6XTZ0"/>
<keyword evidence="10" id="KW-1185">Reference proteome</keyword>
<dbReference type="GO" id="GO:0006355">
    <property type="term" value="P:regulation of DNA-templated transcription"/>
    <property type="evidence" value="ECO:0000318"/>
    <property type="project" value="GO_Central"/>
</dbReference>
<dbReference type="GO" id="GO:0046983">
    <property type="term" value="F:protein dimerization activity"/>
    <property type="evidence" value="ECO:0007669"/>
    <property type="project" value="InterPro"/>
</dbReference>
<dbReference type="SMART" id="SM00353">
    <property type="entry name" value="HLH"/>
    <property type="match status" value="1"/>
</dbReference>
<dbReference type="InterPro" id="IPR051358">
    <property type="entry name" value="TF_AMS/ICE1/BHLH6-like"/>
</dbReference>
<evidence type="ECO:0000259" key="8">
    <source>
        <dbReference type="PROSITE" id="PS50888"/>
    </source>
</evidence>
<feature type="coiled-coil region" evidence="6">
    <location>
        <begin position="126"/>
        <end position="153"/>
    </location>
</feature>
<comment type="subcellular location">
    <subcellularLocation>
        <location evidence="1">Nucleus</location>
    </subcellularLocation>
</comment>
<keyword evidence="5" id="KW-0539">Nucleus</keyword>